<dbReference type="PROSITE" id="PS00107">
    <property type="entry name" value="PROTEIN_KINASE_ATP"/>
    <property type="match status" value="1"/>
</dbReference>
<keyword evidence="6" id="KW-1185">Reference proteome</keyword>
<dbReference type="EMBL" id="CP053708">
    <property type="protein sequence ID" value="QKE90628.1"/>
    <property type="molecule type" value="Genomic_DNA"/>
</dbReference>
<dbReference type="Gene3D" id="3.80.10.10">
    <property type="entry name" value="Ribonuclease Inhibitor"/>
    <property type="match status" value="2"/>
</dbReference>
<reference evidence="5 6" key="1">
    <citation type="journal article" date="2014" name="World J. Microbiol. Biotechnol.">
        <title>Biodiversity and physiological characteristics of Antarctic and Arctic lichens-associated bacteria.</title>
        <authorList>
            <person name="Lee Y.M."/>
            <person name="Kim E.H."/>
            <person name="Lee H.K."/>
            <person name="Hong S.G."/>
        </authorList>
    </citation>
    <scope>NUCLEOTIDE SEQUENCE [LARGE SCALE GENOMIC DNA]</scope>
    <source>
        <strain evidence="5 6">PAMC 26569</strain>
    </source>
</reference>
<dbReference type="InterPro" id="IPR000719">
    <property type="entry name" value="Prot_kinase_dom"/>
</dbReference>
<dbReference type="PANTHER" id="PTHR48051">
    <property type="match status" value="1"/>
</dbReference>
<dbReference type="KEGG" id="lck:HN018_11810"/>
<evidence type="ECO:0000256" key="3">
    <source>
        <dbReference type="PROSITE-ProRule" id="PRU10141"/>
    </source>
</evidence>
<dbReference type="InterPro" id="IPR003591">
    <property type="entry name" value="Leu-rich_rpt_typical-subtyp"/>
</dbReference>
<keyword evidence="3" id="KW-0067">ATP-binding</keyword>
<dbReference type="InterPro" id="IPR017441">
    <property type="entry name" value="Protein_kinase_ATP_BS"/>
</dbReference>
<dbReference type="Pfam" id="PF07714">
    <property type="entry name" value="PK_Tyr_Ser-Thr"/>
    <property type="match status" value="1"/>
</dbReference>
<dbReference type="PROSITE" id="PS51450">
    <property type="entry name" value="LRR"/>
    <property type="match status" value="1"/>
</dbReference>
<dbReference type="InterPro" id="IPR001245">
    <property type="entry name" value="Ser-Thr/Tyr_kinase_cat_dom"/>
</dbReference>
<dbReference type="RefSeq" id="WP_171835577.1">
    <property type="nucleotide sequence ID" value="NZ_CP053708.1"/>
</dbReference>
<dbReference type="GO" id="GO:0005737">
    <property type="term" value="C:cytoplasm"/>
    <property type="evidence" value="ECO:0007669"/>
    <property type="project" value="TreeGrafter"/>
</dbReference>
<feature type="binding site" evidence="3">
    <location>
        <position position="234"/>
    </location>
    <ligand>
        <name>ATP</name>
        <dbReference type="ChEBI" id="CHEBI:30616"/>
    </ligand>
</feature>
<dbReference type="Gene3D" id="3.30.200.20">
    <property type="entry name" value="Phosphorylase Kinase, domain 1"/>
    <property type="match status" value="1"/>
</dbReference>
<keyword evidence="1" id="KW-0433">Leucine-rich repeat</keyword>
<gene>
    <name evidence="5" type="ORF">HN018_11810</name>
</gene>
<dbReference type="InterPro" id="IPR001611">
    <property type="entry name" value="Leu-rich_rpt"/>
</dbReference>
<dbReference type="SMART" id="SM00364">
    <property type="entry name" value="LRR_BAC"/>
    <property type="match status" value="5"/>
</dbReference>
<evidence type="ECO:0000313" key="5">
    <source>
        <dbReference type="EMBL" id="QKE90628.1"/>
    </source>
</evidence>
<accession>A0A6M8HQJ9</accession>
<evidence type="ECO:0000256" key="2">
    <source>
        <dbReference type="ARBA" id="ARBA00022737"/>
    </source>
</evidence>
<dbReference type="GO" id="GO:0004672">
    <property type="term" value="F:protein kinase activity"/>
    <property type="evidence" value="ECO:0007669"/>
    <property type="project" value="InterPro"/>
</dbReference>
<dbReference type="SUPFAM" id="SSF52058">
    <property type="entry name" value="L domain-like"/>
    <property type="match status" value="1"/>
</dbReference>
<keyword evidence="3" id="KW-0547">Nucleotide-binding</keyword>
<keyword evidence="2" id="KW-0677">Repeat</keyword>
<dbReference type="Pfam" id="PF13855">
    <property type="entry name" value="LRR_8"/>
    <property type="match status" value="2"/>
</dbReference>
<dbReference type="InterPro" id="IPR032675">
    <property type="entry name" value="LRR_dom_sf"/>
</dbReference>
<evidence type="ECO:0000313" key="6">
    <source>
        <dbReference type="Proteomes" id="UP000500767"/>
    </source>
</evidence>
<evidence type="ECO:0000259" key="4">
    <source>
        <dbReference type="PROSITE" id="PS50011"/>
    </source>
</evidence>
<keyword evidence="5" id="KW-0808">Transferase</keyword>
<protein>
    <submittedName>
        <fullName evidence="5">Protein kinase</fullName>
    </submittedName>
</protein>
<dbReference type="AlphaFoldDB" id="A0A6M8HQJ9"/>
<name>A0A6M8HQJ9_9PROT</name>
<keyword evidence="5" id="KW-0418">Kinase</keyword>
<dbReference type="PROSITE" id="PS50011">
    <property type="entry name" value="PROTEIN_KINASE_DOM"/>
    <property type="match status" value="1"/>
</dbReference>
<evidence type="ECO:0000256" key="1">
    <source>
        <dbReference type="ARBA" id="ARBA00022614"/>
    </source>
</evidence>
<dbReference type="GO" id="GO:0005524">
    <property type="term" value="F:ATP binding"/>
    <property type="evidence" value="ECO:0007669"/>
    <property type="project" value="UniProtKB-UniRule"/>
</dbReference>
<feature type="domain" description="Protein kinase" evidence="4">
    <location>
        <begin position="202"/>
        <end position="428"/>
    </location>
</feature>
<dbReference type="InterPro" id="IPR050216">
    <property type="entry name" value="LRR_domain-containing"/>
</dbReference>
<dbReference type="SMART" id="SM00369">
    <property type="entry name" value="LRR_TYP"/>
    <property type="match status" value="5"/>
</dbReference>
<dbReference type="PANTHER" id="PTHR48051:SF1">
    <property type="entry name" value="RAS SUPPRESSOR PROTEIN 1"/>
    <property type="match status" value="1"/>
</dbReference>
<dbReference type="InterPro" id="IPR011009">
    <property type="entry name" value="Kinase-like_dom_sf"/>
</dbReference>
<proteinExistence type="predicted"/>
<sequence length="428" mass="45909">MTTLDELSHGRLAGARELRLRGGLTEFPRDIFGLAETLEVLDLSDNALDSLPDDFSRLTRLRVLFCSGNRFTRLPPALGDCPALTQVGFRATGLREIPAEALPAGLRWLTVTDNQLELLPSALGERPALQKLMLSGNRLRHLPDSMAGAAGLELLRLSANRFDALPDWLADLPRLAWLAYAGNPLDRRIGTPEPVLAPWSSLEPGIMLGEGASGHVYQATWRPDRGPVRDVALKLFKGAMTSDGLPDREIAACLAAGDHPNLTGGLARLTGHPAQVQGLLMPLLPPKWRVLAGPPSLKSCSRDIYDPSSCFGAATVHGIAIGIAAAGAHLHECCLLHGDLYAHNTLWDGSVGHAVLSDFGAASLLPDGGVGRAIMKTDVLAWGVLLGELLDRCSDQLTKLRDLQRECVQPKPSARPAMADVREELQGP</sequence>
<dbReference type="Proteomes" id="UP000500767">
    <property type="component" value="Chromosome"/>
</dbReference>
<organism evidence="5 6">
    <name type="scientific">Lichenicola cladoniae</name>
    <dbReference type="NCBI Taxonomy" id="1484109"/>
    <lineage>
        <taxon>Bacteria</taxon>
        <taxon>Pseudomonadati</taxon>
        <taxon>Pseudomonadota</taxon>
        <taxon>Alphaproteobacteria</taxon>
        <taxon>Acetobacterales</taxon>
        <taxon>Acetobacteraceae</taxon>
        <taxon>Lichenicola</taxon>
    </lineage>
</organism>
<dbReference type="SUPFAM" id="SSF56112">
    <property type="entry name" value="Protein kinase-like (PK-like)"/>
    <property type="match status" value="1"/>
</dbReference>
<dbReference type="Gene3D" id="1.10.510.10">
    <property type="entry name" value="Transferase(Phosphotransferase) domain 1"/>
    <property type="match status" value="1"/>
</dbReference>